<keyword evidence="10" id="KW-0443">Lipid metabolism</keyword>
<organism evidence="20 21">
    <name type="scientific">Mannheimia pernigra</name>
    <dbReference type="NCBI Taxonomy" id="111844"/>
    <lineage>
        <taxon>Bacteria</taxon>
        <taxon>Pseudomonadati</taxon>
        <taxon>Pseudomonadota</taxon>
        <taxon>Gammaproteobacteria</taxon>
        <taxon>Pasteurellales</taxon>
        <taxon>Pasteurellaceae</taxon>
        <taxon>Mannheimia</taxon>
    </lineage>
</organism>
<accession>A0ABD7A864</accession>
<comment type="catalytic activity">
    <reaction evidence="17">
        <text>a fatty acyl-[ACP] + malonyl-[ACP] + H(+) = a 3-oxoacyl-[ACP] + holo-[ACP] + CO2</text>
        <dbReference type="Rhea" id="RHEA:22836"/>
        <dbReference type="Rhea" id="RHEA-COMP:9623"/>
        <dbReference type="Rhea" id="RHEA-COMP:9685"/>
        <dbReference type="Rhea" id="RHEA-COMP:9916"/>
        <dbReference type="Rhea" id="RHEA-COMP:14125"/>
        <dbReference type="ChEBI" id="CHEBI:15378"/>
        <dbReference type="ChEBI" id="CHEBI:16526"/>
        <dbReference type="ChEBI" id="CHEBI:64479"/>
        <dbReference type="ChEBI" id="CHEBI:78449"/>
        <dbReference type="ChEBI" id="CHEBI:78776"/>
        <dbReference type="ChEBI" id="CHEBI:138651"/>
        <dbReference type="EC" id="2.3.1.41"/>
    </reaction>
    <physiologicalReaction direction="left-to-right" evidence="17">
        <dbReference type="Rhea" id="RHEA:22837"/>
    </physiologicalReaction>
</comment>
<dbReference type="PROSITE" id="PS52004">
    <property type="entry name" value="KS3_2"/>
    <property type="match status" value="1"/>
</dbReference>
<dbReference type="Pfam" id="PF02801">
    <property type="entry name" value="Ketoacyl-synt_C"/>
    <property type="match status" value="1"/>
</dbReference>
<dbReference type="NCBIfam" id="NF005589">
    <property type="entry name" value="PRK07314.1"/>
    <property type="match status" value="1"/>
</dbReference>
<protein>
    <recommendedName>
        <fullName evidence="13">3-oxoacyl-[acyl-carrier-protein] synthase 1</fullName>
        <ecNumber evidence="5">2.3.1.41</ecNumber>
    </recommendedName>
    <alternativeName>
        <fullName evidence="14">3-oxoacyl-[acyl-carrier-protein] synthase I</fullName>
    </alternativeName>
    <alternativeName>
        <fullName evidence="15">Beta-ketoacyl-ACP synthase I</fullName>
    </alternativeName>
</protein>
<evidence type="ECO:0000256" key="1">
    <source>
        <dbReference type="ARBA" id="ARBA00004496"/>
    </source>
</evidence>
<dbReference type="GO" id="GO:0004315">
    <property type="term" value="F:3-oxoacyl-[acyl-carrier-protein] synthase activity"/>
    <property type="evidence" value="ECO:0007669"/>
    <property type="project" value="UniProtKB-EC"/>
</dbReference>
<evidence type="ECO:0000259" key="19">
    <source>
        <dbReference type="PROSITE" id="PS52004"/>
    </source>
</evidence>
<dbReference type="InterPro" id="IPR000794">
    <property type="entry name" value="Beta-ketoacyl_synthase"/>
</dbReference>
<dbReference type="InterPro" id="IPR018201">
    <property type="entry name" value="Ketoacyl_synth_AS"/>
</dbReference>
<sequence length="405" mass="42508">MKRVVITGLGVISSIGNNKDEVLASLKEGKSGIEFVPDFAEVGMRSQVAGTIKLNPAELIDRKVYRFMGDAAAYAYICMREAIEDSGLTEEHISNERTGLVMGSGIGSARGQVAATDAVRGPRGVKGVGPYAVTKTMASSVSACLATPFKIKGVNYSISSACATSAHAIGNAMELIQLGKQDVIFAGGAEELCWEGATQFDAMGAVSSKYNDTPTKASRAYDANRDGFVISGGGAVLVIEELEHALARGAKIYAEIVGYGATSDGYDMVAPSGEGAERCMKQAMATVNGDIEYINVHGTSTPVGDVKELGAIRNVFGDKKPAISSTKSMTGHSLGAAGAHEAIYSLLMLDNNFIAPSINIETLDEQAEGMNIVTERQDTVLTTVMSNSFGFGGTNACLVFQRYSK</sequence>
<evidence type="ECO:0000256" key="11">
    <source>
        <dbReference type="ARBA" id="ARBA00023160"/>
    </source>
</evidence>
<evidence type="ECO:0000256" key="7">
    <source>
        <dbReference type="ARBA" id="ARBA00022516"/>
    </source>
</evidence>
<dbReference type="FunFam" id="3.40.47.10:FF:000005">
    <property type="entry name" value="3-oxoacyl-[acyl-carrier-protein] synthase I"/>
    <property type="match status" value="1"/>
</dbReference>
<reference evidence="20 21" key="1">
    <citation type="submission" date="2020-06" db="EMBL/GenBank/DDBJ databases">
        <title>Mannheimia pernigra sp. nov. isolated from bovine respiratory tract.</title>
        <authorList>
            <person name="Kuhnert P."/>
            <person name="Akarsu-Egger H."/>
        </authorList>
    </citation>
    <scope>NUCLEOTIDE SEQUENCE [LARGE SCALE GENOMIC DNA]</scope>
    <source>
        <strain evidence="20 21">17CN0883</strain>
    </source>
</reference>
<dbReference type="GO" id="GO:0005737">
    <property type="term" value="C:cytoplasm"/>
    <property type="evidence" value="ECO:0007669"/>
    <property type="project" value="UniProtKB-SubCell"/>
</dbReference>
<dbReference type="PROSITE" id="PS00606">
    <property type="entry name" value="KS3_1"/>
    <property type="match status" value="1"/>
</dbReference>
<evidence type="ECO:0000256" key="14">
    <source>
        <dbReference type="ARBA" id="ARBA00041620"/>
    </source>
</evidence>
<dbReference type="InterPro" id="IPR014030">
    <property type="entry name" value="Ketoacyl_synth_N"/>
</dbReference>
<dbReference type="GO" id="GO:0006633">
    <property type="term" value="P:fatty acid biosynthetic process"/>
    <property type="evidence" value="ECO:0007669"/>
    <property type="project" value="UniProtKB-KW"/>
</dbReference>
<dbReference type="SUPFAM" id="SSF53901">
    <property type="entry name" value="Thiolase-like"/>
    <property type="match status" value="2"/>
</dbReference>
<dbReference type="Proteomes" id="UP000509784">
    <property type="component" value="Chromosome"/>
</dbReference>
<dbReference type="InterPro" id="IPR014031">
    <property type="entry name" value="Ketoacyl_synth_C"/>
</dbReference>
<keyword evidence="9" id="KW-0276">Fatty acid metabolism</keyword>
<evidence type="ECO:0000256" key="4">
    <source>
        <dbReference type="ARBA" id="ARBA00011738"/>
    </source>
</evidence>
<evidence type="ECO:0000256" key="8">
    <source>
        <dbReference type="ARBA" id="ARBA00022679"/>
    </source>
</evidence>
<evidence type="ECO:0000256" key="16">
    <source>
        <dbReference type="ARBA" id="ARBA00048121"/>
    </source>
</evidence>
<dbReference type="CDD" id="cd00834">
    <property type="entry name" value="KAS_I_II"/>
    <property type="match status" value="1"/>
</dbReference>
<dbReference type="Gene3D" id="3.40.47.10">
    <property type="match status" value="2"/>
</dbReference>
<dbReference type="FunFam" id="3.40.47.10:FF:000006">
    <property type="entry name" value="3-oxoacyl-[acyl-carrier-protein] synthase I"/>
    <property type="match status" value="1"/>
</dbReference>
<evidence type="ECO:0000256" key="3">
    <source>
        <dbReference type="ARBA" id="ARBA00008467"/>
    </source>
</evidence>
<dbReference type="PANTHER" id="PTHR11712">
    <property type="entry name" value="POLYKETIDE SYNTHASE-RELATED"/>
    <property type="match status" value="1"/>
</dbReference>
<dbReference type="SMART" id="SM00825">
    <property type="entry name" value="PKS_KS"/>
    <property type="match status" value="1"/>
</dbReference>
<evidence type="ECO:0000256" key="15">
    <source>
        <dbReference type="ARBA" id="ARBA00042143"/>
    </source>
</evidence>
<comment type="similarity">
    <text evidence="3 18">Belongs to the thiolase-like superfamily. Beta-ketoacyl-ACP synthases family.</text>
</comment>
<evidence type="ECO:0000256" key="6">
    <source>
        <dbReference type="ARBA" id="ARBA00022490"/>
    </source>
</evidence>
<dbReference type="PANTHER" id="PTHR11712:SF306">
    <property type="entry name" value="3-OXOACYL-[ACYL-CARRIER-PROTEIN] SYNTHASE 1"/>
    <property type="match status" value="1"/>
</dbReference>
<dbReference type="KEGG" id="mpeg:HV560_05105"/>
<keyword evidence="7" id="KW-0444">Lipid biosynthesis</keyword>
<gene>
    <name evidence="20" type="primary">fabB</name>
    <name evidence="20" type="ORF">HV560_05105</name>
</gene>
<comment type="pathway">
    <text evidence="2">Lipid metabolism; fatty acid biosynthesis.</text>
</comment>
<dbReference type="NCBIfam" id="NF005935">
    <property type="entry name" value="PRK07967.1"/>
    <property type="match status" value="1"/>
</dbReference>
<dbReference type="EMBL" id="CP055305">
    <property type="protein sequence ID" value="QLB42230.1"/>
    <property type="molecule type" value="Genomic_DNA"/>
</dbReference>
<evidence type="ECO:0000256" key="18">
    <source>
        <dbReference type="RuleBase" id="RU003694"/>
    </source>
</evidence>
<evidence type="ECO:0000256" key="9">
    <source>
        <dbReference type="ARBA" id="ARBA00022832"/>
    </source>
</evidence>
<evidence type="ECO:0000256" key="13">
    <source>
        <dbReference type="ARBA" id="ARBA00039450"/>
    </source>
</evidence>
<dbReference type="InterPro" id="IPR020841">
    <property type="entry name" value="PKS_Beta-ketoAc_synthase_dom"/>
</dbReference>
<dbReference type="AlphaFoldDB" id="A0ABD7A864"/>
<comment type="catalytic activity">
    <reaction evidence="16">
        <text>(3Z)-decenoyl-[ACP] + malonyl-[ACP] + H(+) = 3-oxo-(5Z)-dodecenoyl-[ACP] + holo-[ACP] + CO2</text>
        <dbReference type="Rhea" id="RHEA:54940"/>
        <dbReference type="Rhea" id="RHEA-COMP:9623"/>
        <dbReference type="Rhea" id="RHEA-COMP:9685"/>
        <dbReference type="Rhea" id="RHEA-COMP:9927"/>
        <dbReference type="Rhea" id="RHEA-COMP:14042"/>
        <dbReference type="ChEBI" id="CHEBI:15378"/>
        <dbReference type="ChEBI" id="CHEBI:16526"/>
        <dbReference type="ChEBI" id="CHEBI:64479"/>
        <dbReference type="ChEBI" id="CHEBI:78449"/>
        <dbReference type="ChEBI" id="CHEBI:78798"/>
        <dbReference type="ChEBI" id="CHEBI:138410"/>
    </reaction>
    <physiologicalReaction direction="left-to-right" evidence="16">
        <dbReference type="Rhea" id="RHEA:54941"/>
    </physiologicalReaction>
</comment>
<keyword evidence="8 18" id="KW-0808">Transferase</keyword>
<comment type="subcellular location">
    <subcellularLocation>
        <location evidence="1">Cytoplasm</location>
    </subcellularLocation>
</comment>
<evidence type="ECO:0000313" key="20">
    <source>
        <dbReference type="EMBL" id="QLB42230.1"/>
    </source>
</evidence>
<dbReference type="Pfam" id="PF00109">
    <property type="entry name" value="ketoacyl-synt"/>
    <property type="match status" value="1"/>
</dbReference>
<dbReference type="InterPro" id="IPR016039">
    <property type="entry name" value="Thiolase-like"/>
</dbReference>
<comment type="subunit">
    <text evidence="4">Homodimer.</text>
</comment>
<evidence type="ECO:0000256" key="5">
    <source>
        <dbReference type="ARBA" id="ARBA00013191"/>
    </source>
</evidence>
<feature type="domain" description="Ketosynthase family 3 (KS3)" evidence="19">
    <location>
        <begin position="1"/>
        <end position="402"/>
    </location>
</feature>
<keyword evidence="11" id="KW-0275">Fatty acid biosynthesis</keyword>
<evidence type="ECO:0000256" key="17">
    <source>
        <dbReference type="ARBA" id="ARBA00048506"/>
    </source>
</evidence>
<name>A0ABD7A864_9PAST</name>
<evidence type="ECO:0000256" key="10">
    <source>
        <dbReference type="ARBA" id="ARBA00023098"/>
    </source>
</evidence>
<dbReference type="EC" id="2.3.1.41" evidence="5"/>
<proteinExistence type="inferred from homology"/>
<evidence type="ECO:0000256" key="12">
    <source>
        <dbReference type="ARBA" id="ARBA00023315"/>
    </source>
</evidence>
<evidence type="ECO:0000256" key="2">
    <source>
        <dbReference type="ARBA" id="ARBA00005194"/>
    </source>
</evidence>
<keyword evidence="12 20" id="KW-0012">Acyltransferase</keyword>
<evidence type="ECO:0000313" key="21">
    <source>
        <dbReference type="Proteomes" id="UP000509784"/>
    </source>
</evidence>
<dbReference type="RefSeq" id="WP_176807997.1">
    <property type="nucleotide sequence ID" value="NZ_CP055302.1"/>
</dbReference>
<keyword evidence="6" id="KW-0963">Cytoplasm</keyword>